<dbReference type="PANTHER" id="PTHR30383">
    <property type="entry name" value="THIOESTERASE 1/PROTEASE 1/LYSOPHOSPHOLIPASE L1"/>
    <property type="match status" value="1"/>
</dbReference>
<gene>
    <name evidence="4" type="ORF">C0Z10_10675</name>
</gene>
<evidence type="ECO:0000313" key="5">
    <source>
        <dbReference type="Proteomes" id="UP000285875"/>
    </source>
</evidence>
<dbReference type="PANTHER" id="PTHR30383:SF5">
    <property type="entry name" value="SGNH HYDROLASE-TYPE ESTERASE DOMAIN-CONTAINING PROTEIN"/>
    <property type="match status" value="1"/>
</dbReference>
<feature type="region of interest" description="Disordered" evidence="1">
    <location>
        <begin position="28"/>
        <end position="77"/>
    </location>
</feature>
<feature type="signal peptide" evidence="2">
    <location>
        <begin position="1"/>
        <end position="20"/>
    </location>
</feature>
<feature type="domain" description="SGNH hydrolase-type esterase" evidence="3">
    <location>
        <begin position="103"/>
        <end position="288"/>
    </location>
</feature>
<sequence length="299" mass="30131">MRSRLAAVLMALLVISTAGCARFPSAAAAPGTSSSGAGSSTPGVSSGTGTSGASSSWRPDSTGSSTATPTPTPTLAGHAGRYVTVELADSVPSAANCPGCVSYITQVGDRLADRAGVTGVVVNDAVAGFTSSQVLDQLGTDGVRSRVADADLVVITVGANDLPDDSDGSCDPDSGCARMAIAELRTRLTTIVQQVRALQTAADAKVVVSGYWNVGVDGAVGRQNGQQYMTTSRTMTRLFNAMVVEVAASQKAIYADFSTLFIGTDGSADPTDLLASDGDHPNAAGHARLSDAVVSALGR</sequence>
<feature type="chain" id="PRO_5038577143" evidence="2">
    <location>
        <begin position="21"/>
        <end position="299"/>
    </location>
</feature>
<accession>A0A3Q9ULU3</accession>
<dbReference type="GO" id="GO:0004622">
    <property type="term" value="F:phosphatidylcholine lysophospholipase activity"/>
    <property type="evidence" value="ECO:0007669"/>
    <property type="project" value="TreeGrafter"/>
</dbReference>
<evidence type="ECO:0000313" key="4">
    <source>
        <dbReference type="EMBL" id="AZZ40135.1"/>
    </source>
</evidence>
<dbReference type="InterPro" id="IPR013830">
    <property type="entry name" value="SGNH_hydro"/>
</dbReference>
<dbReference type="CDD" id="cd00229">
    <property type="entry name" value="SGNH_hydrolase"/>
    <property type="match status" value="1"/>
</dbReference>
<organism evidence="4 5">
    <name type="scientific">Acidipropionibacterium jensenii</name>
    <dbReference type="NCBI Taxonomy" id="1749"/>
    <lineage>
        <taxon>Bacteria</taxon>
        <taxon>Bacillati</taxon>
        <taxon>Actinomycetota</taxon>
        <taxon>Actinomycetes</taxon>
        <taxon>Propionibacteriales</taxon>
        <taxon>Propionibacteriaceae</taxon>
        <taxon>Acidipropionibacterium</taxon>
    </lineage>
</organism>
<dbReference type="KEGG" id="aji:C0Z10_10675"/>
<dbReference type="Pfam" id="PF13472">
    <property type="entry name" value="Lipase_GDSL_2"/>
    <property type="match status" value="1"/>
</dbReference>
<evidence type="ECO:0000259" key="3">
    <source>
        <dbReference type="Pfam" id="PF13472"/>
    </source>
</evidence>
<dbReference type="RefSeq" id="WP_097799363.1">
    <property type="nucleotide sequence ID" value="NZ_CP025570.1"/>
</dbReference>
<evidence type="ECO:0000256" key="2">
    <source>
        <dbReference type="SAM" id="SignalP"/>
    </source>
</evidence>
<dbReference type="PROSITE" id="PS51257">
    <property type="entry name" value="PROKAR_LIPOPROTEIN"/>
    <property type="match status" value="1"/>
</dbReference>
<dbReference type="Proteomes" id="UP000285875">
    <property type="component" value="Chromosome"/>
</dbReference>
<proteinExistence type="predicted"/>
<dbReference type="Gene3D" id="3.40.50.1110">
    <property type="entry name" value="SGNH hydrolase"/>
    <property type="match status" value="1"/>
</dbReference>
<dbReference type="InterPro" id="IPR036514">
    <property type="entry name" value="SGNH_hydro_sf"/>
</dbReference>
<dbReference type="EMBL" id="CP025570">
    <property type="protein sequence ID" value="AZZ40135.1"/>
    <property type="molecule type" value="Genomic_DNA"/>
</dbReference>
<reference evidence="5" key="1">
    <citation type="submission" date="2017-12" db="EMBL/GenBank/DDBJ databases">
        <title>Whole genome sequencing of Acidipropionibacterium jensenii strains JS279 and JS280.</title>
        <authorList>
            <person name="Deptula P."/>
            <person name="Laine P."/>
            <person name="Smolander O.-P."/>
            <person name="Paulin L."/>
            <person name="Auvinen P."/>
            <person name="Varmanen P."/>
        </authorList>
    </citation>
    <scope>NUCLEOTIDE SEQUENCE [LARGE SCALE GENOMIC DNA]</scope>
    <source>
        <strain evidence="5">JS280</strain>
    </source>
</reference>
<name>A0A3Q9ULU3_9ACTN</name>
<dbReference type="SUPFAM" id="SSF52266">
    <property type="entry name" value="SGNH hydrolase"/>
    <property type="match status" value="1"/>
</dbReference>
<protein>
    <submittedName>
        <fullName evidence="4">SGNH/GDSL hydrolase family protein</fullName>
    </submittedName>
</protein>
<keyword evidence="2" id="KW-0732">Signal</keyword>
<evidence type="ECO:0000256" key="1">
    <source>
        <dbReference type="SAM" id="MobiDB-lite"/>
    </source>
</evidence>
<dbReference type="InterPro" id="IPR051532">
    <property type="entry name" value="Ester_Hydrolysis_Enzymes"/>
</dbReference>
<dbReference type="AlphaFoldDB" id="A0A3Q9ULU3"/>
<keyword evidence="4" id="KW-0378">Hydrolase</keyword>